<dbReference type="EMBL" id="BMAO01000224">
    <property type="protein sequence ID" value="GFQ65323.1"/>
    <property type="molecule type" value="Genomic_DNA"/>
</dbReference>
<evidence type="ECO:0000313" key="3">
    <source>
        <dbReference type="EMBL" id="GFQ65323.1"/>
    </source>
</evidence>
<gene>
    <name evidence="3" type="primary">X-elementORF2_651</name>
    <name evidence="3" type="ORF">TNCT_361231</name>
</gene>
<evidence type="ECO:0000256" key="1">
    <source>
        <dbReference type="SAM" id="SignalP"/>
    </source>
</evidence>
<organism evidence="3 4">
    <name type="scientific">Trichonephila clavata</name>
    <name type="common">Joro spider</name>
    <name type="synonym">Nephila clavata</name>
    <dbReference type="NCBI Taxonomy" id="2740835"/>
    <lineage>
        <taxon>Eukaryota</taxon>
        <taxon>Metazoa</taxon>
        <taxon>Ecdysozoa</taxon>
        <taxon>Arthropoda</taxon>
        <taxon>Chelicerata</taxon>
        <taxon>Arachnida</taxon>
        <taxon>Araneae</taxon>
        <taxon>Araneomorphae</taxon>
        <taxon>Entelegynae</taxon>
        <taxon>Araneoidea</taxon>
        <taxon>Nephilidae</taxon>
        <taxon>Trichonephila</taxon>
    </lineage>
</organism>
<keyword evidence="3" id="KW-0808">Transferase</keyword>
<dbReference type="InterPro" id="IPR000477">
    <property type="entry name" value="RT_dom"/>
</dbReference>
<proteinExistence type="predicted"/>
<dbReference type="InterPro" id="IPR012337">
    <property type="entry name" value="RNaseH-like_sf"/>
</dbReference>
<feature type="chain" id="PRO_5036479074" evidence="1">
    <location>
        <begin position="26"/>
        <end position="572"/>
    </location>
</feature>
<dbReference type="Proteomes" id="UP000887116">
    <property type="component" value="Unassembled WGS sequence"/>
</dbReference>
<keyword evidence="4" id="KW-1185">Reference proteome</keyword>
<reference evidence="3" key="1">
    <citation type="submission" date="2020-07" db="EMBL/GenBank/DDBJ databases">
        <title>Multicomponent nature underlies the extraordinary mechanical properties of spider dragline silk.</title>
        <authorList>
            <person name="Kono N."/>
            <person name="Nakamura H."/>
            <person name="Mori M."/>
            <person name="Yoshida Y."/>
            <person name="Ohtoshi R."/>
            <person name="Malay A.D."/>
            <person name="Moran D.A.P."/>
            <person name="Tomita M."/>
            <person name="Numata K."/>
            <person name="Arakawa K."/>
        </authorList>
    </citation>
    <scope>NUCLEOTIDE SEQUENCE</scope>
</reference>
<keyword evidence="3" id="KW-0548">Nucleotidyltransferase</keyword>
<feature type="domain" description="Reverse transcriptase" evidence="2">
    <location>
        <begin position="39"/>
        <end position="138"/>
    </location>
</feature>
<keyword evidence="3" id="KW-0695">RNA-directed DNA polymerase</keyword>
<accession>A0A8X6FR58</accession>
<comment type="caution">
    <text evidence="3">The sequence shown here is derived from an EMBL/GenBank/DDBJ whole genome shotgun (WGS) entry which is preliminary data.</text>
</comment>
<feature type="signal peptide" evidence="1">
    <location>
        <begin position="1"/>
        <end position="25"/>
    </location>
</feature>
<name>A0A8X6FR58_TRICU</name>
<dbReference type="PANTHER" id="PTHR19446">
    <property type="entry name" value="REVERSE TRANSCRIPTASES"/>
    <property type="match status" value="1"/>
</dbReference>
<dbReference type="GO" id="GO:0003964">
    <property type="term" value="F:RNA-directed DNA polymerase activity"/>
    <property type="evidence" value="ECO:0007669"/>
    <property type="project" value="UniProtKB-KW"/>
</dbReference>
<evidence type="ECO:0000259" key="2">
    <source>
        <dbReference type="Pfam" id="PF00078"/>
    </source>
</evidence>
<sequence>MLQHLSESSILSLLLLFNRIWETQVFSTQWCHAPVLLLPKPGKDPTSANNYRPIALTGCLSKLMERTVSARLMFHLESHNLLSPLQSGFRKSRSTTDNLIRLETSIREAFVKKQYNISVFFDIKKAYDMSWSAKALNILKVLANTRWGADRISLLRLYRALIRSKLNYGSVVYSSACKSLLKILDPVHHQGLRLCLGAFRTSPVESLYAEADEPPLDLQRKYLCLNHFMKIQSMKTNTAYSYLFNFSLYDFNSHHSSLTYSQPFHFRIRDLINDLNLNIGRIALCKISEVPPFKVIYPKVDFTLSCYSKTCTLESTYRTLYLEHRELFSDYEPIFMDGSKSESHVGLAVVSLSTVITDALPISASIYTAELHALRIAIEHISLSHGHAGITGNELADTAARSATGSSERFPIPHSDLKACFRQKLQSVWQSNWDQQTENKLHSVMPVLAPTVPSSSNRCEQVIWTRLRLGHTRLMHRHLLFGEPPPYCEIYNLLLSVKHILCDCPHSNHLRHQLFNSVDFTISYNDASVSNSHQAFICKQTSLSKRVVTFKEETKVEGNSKSLDYKIKTEGN</sequence>
<dbReference type="OrthoDB" id="6515679at2759"/>
<dbReference type="AlphaFoldDB" id="A0A8X6FR58"/>
<dbReference type="Pfam" id="PF00078">
    <property type="entry name" value="RVT_1"/>
    <property type="match status" value="1"/>
</dbReference>
<keyword evidence="1" id="KW-0732">Signal</keyword>
<protein>
    <submittedName>
        <fullName evidence="3">Putative RNA-directed DNA polymerase from transposon X-element</fullName>
    </submittedName>
</protein>
<dbReference type="SUPFAM" id="SSF53098">
    <property type="entry name" value="Ribonuclease H-like"/>
    <property type="match status" value="1"/>
</dbReference>
<evidence type="ECO:0000313" key="4">
    <source>
        <dbReference type="Proteomes" id="UP000887116"/>
    </source>
</evidence>